<dbReference type="RefSeq" id="WP_163700064.1">
    <property type="nucleotide sequence ID" value="NZ_AP022595.1"/>
</dbReference>
<dbReference type="KEGG" id="msar:MSAR_42910"/>
<keyword evidence="2" id="KW-1185">Reference proteome</keyword>
<evidence type="ECO:0000313" key="1">
    <source>
        <dbReference type="EMBL" id="BBY61155.1"/>
    </source>
</evidence>
<reference evidence="1 2" key="1">
    <citation type="journal article" date="2019" name="Emerg. Microbes Infect.">
        <title>Comprehensive subspecies identification of 175 nontuberculous mycobacteria species based on 7547 genomic profiles.</title>
        <authorList>
            <person name="Matsumoto Y."/>
            <person name="Kinjo T."/>
            <person name="Motooka D."/>
            <person name="Nabeya D."/>
            <person name="Jung N."/>
            <person name="Uechi K."/>
            <person name="Horii T."/>
            <person name="Iida T."/>
            <person name="Fujita J."/>
            <person name="Nakamura S."/>
        </authorList>
    </citation>
    <scope>NUCLEOTIDE SEQUENCE [LARGE SCALE GENOMIC DNA]</scope>
    <source>
        <strain evidence="1 2">JCM 30395</strain>
    </source>
</reference>
<dbReference type="AlphaFoldDB" id="A0A7I7SYU5"/>
<dbReference type="Proteomes" id="UP000466445">
    <property type="component" value="Chromosome"/>
</dbReference>
<organism evidence="1 2">
    <name type="scientific">Mycolicibacterium sarraceniae</name>
    <dbReference type="NCBI Taxonomy" id="1534348"/>
    <lineage>
        <taxon>Bacteria</taxon>
        <taxon>Bacillati</taxon>
        <taxon>Actinomycetota</taxon>
        <taxon>Actinomycetes</taxon>
        <taxon>Mycobacteriales</taxon>
        <taxon>Mycobacteriaceae</taxon>
        <taxon>Mycolicibacterium</taxon>
    </lineage>
</organism>
<name>A0A7I7SYU5_9MYCO</name>
<protein>
    <submittedName>
        <fullName evidence="1">Uncharacterized protein</fullName>
    </submittedName>
</protein>
<sequence>MTNHEAAADSRRAAALILHYSHRRTDGCNEVLAEAVQAARITELIMALCDLFQHIVPALVTQLGMACLSGLVVDMANTTDGDPDIRRAAQLIAHHGNDNSEALTAVLADADEADRVTELVLAILNLYETLLPPLYSPLGLKTLQQTVLDFAAQEDTDD</sequence>
<proteinExistence type="predicted"/>
<dbReference type="EMBL" id="AP022595">
    <property type="protein sequence ID" value="BBY61155.1"/>
    <property type="molecule type" value="Genomic_DNA"/>
</dbReference>
<gene>
    <name evidence="1" type="ORF">MSAR_42910</name>
</gene>
<accession>A0A7I7SYU5</accession>
<evidence type="ECO:0000313" key="2">
    <source>
        <dbReference type="Proteomes" id="UP000466445"/>
    </source>
</evidence>